<feature type="transmembrane region" description="Helical" evidence="1">
    <location>
        <begin position="115"/>
        <end position="135"/>
    </location>
</feature>
<feature type="transmembrane region" description="Helical" evidence="1">
    <location>
        <begin position="294"/>
        <end position="312"/>
    </location>
</feature>
<name>A0A923SQE9_WEICO</name>
<keyword evidence="1" id="KW-0812">Transmembrane</keyword>
<gene>
    <name evidence="2" type="ORF">H7R52_19040</name>
</gene>
<feature type="transmembrane region" description="Helical" evidence="1">
    <location>
        <begin position="36"/>
        <end position="56"/>
    </location>
</feature>
<feature type="transmembrane region" description="Helical" evidence="1">
    <location>
        <begin position="319"/>
        <end position="337"/>
    </location>
</feature>
<keyword evidence="1" id="KW-1133">Transmembrane helix</keyword>
<feature type="transmembrane region" description="Helical" evidence="1">
    <location>
        <begin position="86"/>
        <end position="103"/>
    </location>
</feature>
<dbReference type="Proteomes" id="UP000650485">
    <property type="component" value="Unassembled WGS sequence"/>
</dbReference>
<proteinExistence type="predicted"/>
<dbReference type="AlphaFoldDB" id="A0A923SQE9"/>
<feature type="transmembrane region" description="Helical" evidence="1">
    <location>
        <begin position="231"/>
        <end position="251"/>
    </location>
</feature>
<evidence type="ECO:0000313" key="2">
    <source>
        <dbReference type="EMBL" id="MBC6499838.1"/>
    </source>
</evidence>
<accession>A0A923SQE9</accession>
<reference evidence="2" key="1">
    <citation type="submission" date="2020-08" db="EMBL/GenBank/DDBJ databases">
        <title>Complete genome sequence of Weissella confusa strain FS54 provides insights into metabolic potential.</title>
        <authorList>
            <person name="Fhoula I."/>
            <person name="Najjari A."/>
            <person name="Lekired A."/>
            <person name="Bessrour-Aouam N."/>
            <person name="Jaballah S."/>
            <person name="Klibi N."/>
            <person name="Ouzari H.-I."/>
        </authorList>
    </citation>
    <scope>NUCLEOTIDE SEQUENCE</scope>
    <source>
        <strain evidence="2">FS54</strain>
    </source>
</reference>
<keyword evidence="1" id="KW-0472">Membrane</keyword>
<evidence type="ECO:0000313" key="3">
    <source>
        <dbReference type="Proteomes" id="UP000650485"/>
    </source>
</evidence>
<feature type="transmembrane region" description="Helical" evidence="1">
    <location>
        <begin position="206"/>
        <end position="224"/>
    </location>
</feature>
<comment type="caution">
    <text evidence="2">The sequence shown here is derived from an EMBL/GenBank/DDBJ whole genome shotgun (WGS) entry which is preliminary data.</text>
</comment>
<protein>
    <submittedName>
        <fullName evidence="2">Uncharacterized protein</fullName>
    </submittedName>
</protein>
<sequence length="366" mass="41690">MENQLVLKSNIFLTNFVSILMILQLGFGFLSLTSLITVSAGAFLQLLVFLFLYVFSILLDKKIPYWDVMFAGATVVTVSINNSPEMVSLFVFSMIMSVFWKLSPVLNIPLLLKRYFVSGIFIFFIIVFASVVFGFNNNVISMWRIDGFVNRQSLGFSNPNAALISLVAPIFSGIGYFVYKQSRIGLMGLLIIVLFVFEKTQSRTSSWVIVSIIVVMFIALKNGLKPVNRFLKGITIVMPFLFLAFSMWLMFKNPVFFNAHLSGRPNLYHNFYQQYGIQLLGQSELEHAMFDNSYLQALLSKGLLFLVLFLFINIRNIYIVRHIPLVAWMLFGGFFALGVTETVLQHFEIYVSIIMIVFLINGVKSE</sequence>
<feature type="transmembrane region" description="Helical" evidence="1">
    <location>
        <begin position="161"/>
        <end position="179"/>
    </location>
</feature>
<dbReference type="EMBL" id="JACSZT010000023">
    <property type="protein sequence ID" value="MBC6499838.1"/>
    <property type="molecule type" value="Genomic_DNA"/>
</dbReference>
<organism evidence="2 3">
    <name type="scientific">Weissella confusa</name>
    <name type="common">Lactobacillus confusus</name>
    <dbReference type="NCBI Taxonomy" id="1583"/>
    <lineage>
        <taxon>Bacteria</taxon>
        <taxon>Bacillati</taxon>
        <taxon>Bacillota</taxon>
        <taxon>Bacilli</taxon>
        <taxon>Lactobacillales</taxon>
        <taxon>Lactobacillaceae</taxon>
        <taxon>Weissella</taxon>
    </lineage>
</organism>
<feature type="transmembrane region" description="Helical" evidence="1">
    <location>
        <begin position="12"/>
        <end position="30"/>
    </location>
</feature>
<feature type="transmembrane region" description="Helical" evidence="1">
    <location>
        <begin position="343"/>
        <end position="363"/>
    </location>
</feature>
<evidence type="ECO:0000256" key="1">
    <source>
        <dbReference type="SAM" id="Phobius"/>
    </source>
</evidence>